<reference evidence="11 12" key="1">
    <citation type="submission" date="2016-10" db="EMBL/GenBank/DDBJ databases">
        <authorList>
            <person name="de Groot N.N."/>
        </authorList>
    </citation>
    <scope>NUCLEOTIDE SEQUENCE [LARGE SCALE GENOMIC DNA]</scope>
    <source>
        <strain evidence="11 12">DSM 21741</strain>
    </source>
</reference>
<keyword evidence="11" id="KW-0378">Hydrolase</keyword>
<keyword evidence="7 8" id="KW-0238">DNA-binding</keyword>
<comment type="function">
    <text evidence="8">Initiates the restart of stalled replication forks, which reloads the replicative helicase on sites other than the origin of replication. Recognizes and binds to abandoned replication forks and remodels them to uncover a helicase loading site. Promotes assembly of the primosome at these replication forks.</text>
</comment>
<dbReference type="GO" id="GO:0005524">
    <property type="term" value="F:ATP binding"/>
    <property type="evidence" value="ECO:0007669"/>
    <property type="project" value="UniProtKB-UniRule"/>
</dbReference>
<dbReference type="GO" id="GO:0043138">
    <property type="term" value="F:3'-5' DNA helicase activity"/>
    <property type="evidence" value="ECO:0007669"/>
    <property type="project" value="TreeGrafter"/>
</dbReference>
<dbReference type="InterPro" id="IPR005259">
    <property type="entry name" value="PriA"/>
</dbReference>
<feature type="binding site" evidence="8">
    <location>
        <position position="397"/>
    </location>
    <ligand>
        <name>Zn(2+)</name>
        <dbReference type="ChEBI" id="CHEBI:29105"/>
        <label>1</label>
    </ligand>
</feature>
<accession>A0A1H1U968</accession>
<keyword evidence="2 8" id="KW-0235">DNA replication</keyword>
<dbReference type="PROSITE" id="PS00202">
    <property type="entry name" value="RUBREDOXIN"/>
    <property type="match status" value="1"/>
</dbReference>
<feature type="binding site" evidence="8">
    <location>
        <position position="440"/>
    </location>
    <ligand>
        <name>Zn(2+)</name>
        <dbReference type="ChEBI" id="CHEBI:29105"/>
        <label>1</label>
    </ligand>
</feature>
<dbReference type="InterPro" id="IPR018527">
    <property type="entry name" value="Rubredoxin_Fe_BS"/>
</dbReference>
<evidence type="ECO:0000256" key="7">
    <source>
        <dbReference type="ARBA" id="ARBA00023125"/>
    </source>
</evidence>
<feature type="region of interest" description="Disordered" evidence="9">
    <location>
        <begin position="1"/>
        <end position="20"/>
    </location>
</feature>
<comment type="subunit">
    <text evidence="8">Component of the replication restart primosome.</text>
</comment>
<feature type="region of interest" description="Disordered" evidence="9">
    <location>
        <begin position="124"/>
        <end position="148"/>
    </location>
</feature>
<feature type="binding site" evidence="8">
    <location>
        <position position="409"/>
    </location>
    <ligand>
        <name>Zn(2+)</name>
        <dbReference type="ChEBI" id="CHEBI:29105"/>
        <label>2</label>
    </ligand>
</feature>
<comment type="caution">
    <text evidence="8">As this protein does not have any detectable helicase domains, it probably does not have helicase activity.</text>
</comment>
<dbReference type="GO" id="GO:0006302">
    <property type="term" value="P:double-strand break repair"/>
    <property type="evidence" value="ECO:0007669"/>
    <property type="project" value="InterPro"/>
</dbReference>
<feature type="binding site" evidence="8">
    <location>
        <position position="428"/>
    </location>
    <ligand>
        <name>Zn(2+)</name>
        <dbReference type="ChEBI" id="CHEBI:29105"/>
        <label>2</label>
    </ligand>
</feature>
<evidence type="ECO:0000256" key="8">
    <source>
        <dbReference type="HAMAP-Rule" id="MF_00983"/>
    </source>
</evidence>
<dbReference type="GO" id="GO:0006269">
    <property type="term" value="P:DNA replication, synthesis of primer"/>
    <property type="evidence" value="ECO:0007669"/>
    <property type="project" value="UniProtKB-KW"/>
</dbReference>
<dbReference type="Gene3D" id="3.40.1440.60">
    <property type="entry name" value="PriA, 3(prime) DNA-binding domain"/>
    <property type="match status" value="1"/>
</dbReference>
<gene>
    <name evidence="8" type="primary">priA</name>
    <name evidence="11" type="ORF">SAMN04488543_2200</name>
</gene>
<protein>
    <recommendedName>
        <fullName evidence="8">Probable replication restart protein PriA</fullName>
    </recommendedName>
    <alternativeName>
        <fullName evidence="8">Putative ATP-dependent DNA helicase PriA</fullName>
    </alternativeName>
</protein>
<dbReference type="GO" id="GO:0006270">
    <property type="term" value="P:DNA replication initiation"/>
    <property type="evidence" value="ECO:0007669"/>
    <property type="project" value="TreeGrafter"/>
</dbReference>
<dbReference type="AlphaFoldDB" id="A0A1H1U968"/>
<keyword evidence="1 8" id="KW-0639">Primosome</keyword>
<feature type="binding site" evidence="8">
    <location>
        <position position="400"/>
    </location>
    <ligand>
        <name>Zn(2+)</name>
        <dbReference type="ChEBI" id="CHEBI:29105"/>
        <label>1</label>
    </ligand>
</feature>
<evidence type="ECO:0000256" key="1">
    <source>
        <dbReference type="ARBA" id="ARBA00022515"/>
    </source>
</evidence>
<feature type="binding site" evidence="8">
    <location>
        <position position="431"/>
    </location>
    <ligand>
        <name>Zn(2+)</name>
        <dbReference type="ChEBI" id="CHEBI:29105"/>
        <label>2</label>
    </ligand>
</feature>
<feature type="binding site" evidence="8">
    <location>
        <position position="406"/>
    </location>
    <ligand>
        <name>Zn(2+)</name>
        <dbReference type="ChEBI" id="CHEBI:29105"/>
        <label>2</label>
    </ligand>
</feature>
<dbReference type="Proteomes" id="UP000199092">
    <property type="component" value="Chromosome I"/>
</dbReference>
<dbReference type="STRING" id="546871.SAMN04488543_2200"/>
<evidence type="ECO:0000256" key="4">
    <source>
        <dbReference type="ARBA" id="ARBA00022741"/>
    </source>
</evidence>
<keyword evidence="11" id="KW-0347">Helicase</keyword>
<proteinExistence type="inferred from homology"/>
<feature type="binding site" evidence="8">
    <location>
        <position position="443"/>
    </location>
    <ligand>
        <name>Zn(2+)</name>
        <dbReference type="ChEBI" id="CHEBI:29105"/>
        <label>1</label>
    </ligand>
</feature>
<comment type="similarity">
    <text evidence="8">Belongs to the helicase family. PriA subfamily.</text>
</comment>
<dbReference type="GO" id="GO:0006310">
    <property type="term" value="P:DNA recombination"/>
    <property type="evidence" value="ECO:0007669"/>
    <property type="project" value="InterPro"/>
</dbReference>
<feature type="compositionally biased region" description="Pro residues" evidence="9">
    <location>
        <begin position="1"/>
        <end position="14"/>
    </location>
</feature>
<dbReference type="GO" id="GO:0003677">
    <property type="term" value="F:DNA binding"/>
    <property type="evidence" value="ECO:0007669"/>
    <property type="project" value="UniProtKB-UniRule"/>
</dbReference>
<evidence type="ECO:0000256" key="5">
    <source>
        <dbReference type="ARBA" id="ARBA00022833"/>
    </source>
</evidence>
<evidence type="ECO:0000256" key="6">
    <source>
        <dbReference type="ARBA" id="ARBA00022840"/>
    </source>
</evidence>
<keyword evidence="3 8" id="KW-0479">Metal-binding</keyword>
<organism evidence="11 12">
    <name type="scientific">Friedmanniella luteola</name>
    <dbReference type="NCBI Taxonomy" id="546871"/>
    <lineage>
        <taxon>Bacteria</taxon>
        <taxon>Bacillati</taxon>
        <taxon>Actinomycetota</taxon>
        <taxon>Actinomycetes</taxon>
        <taxon>Propionibacteriales</taxon>
        <taxon>Nocardioidaceae</taxon>
        <taxon>Friedmanniella</taxon>
    </lineage>
</organism>
<dbReference type="EMBL" id="LT629749">
    <property type="protein sequence ID" value="SDS68937.1"/>
    <property type="molecule type" value="Genomic_DNA"/>
</dbReference>
<keyword evidence="4 8" id="KW-0547">Nucleotide-binding</keyword>
<evidence type="ECO:0000313" key="11">
    <source>
        <dbReference type="EMBL" id="SDS68937.1"/>
    </source>
</evidence>
<evidence type="ECO:0000256" key="9">
    <source>
        <dbReference type="SAM" id="MobiDB-lite"/>
    </source>
</evidence>
<name>A0A1H1U968_9ACTN</name>
<dbReference type="InterPro" id="IPR041222">
    <property type="entry name" value="PriA_3primeBD"/>
</dbReference>
<keyword evidence="5 8" id="KW-0862">Zinc</keyword>
<dbReference type="PANTHER" id="PTHR30580:SF0">
    <property type="entry name" value="PRIMOSOMAL PROTEIN N"/>
    <property type="match status" value="1"/>
</dbReference>
<dbReference type="Pfam" id="PF17764">
    <property type="entry name" value="PriA_3primeBD"/>
    <property type="match status" value="1"/>
</dbReference>
<feature type="domain" description="Primosomal protein N' 3' DNA-binding" evidence="10">
    <location>
        <begin position="23"/>
        <end position="122"/>
    </location>
</feature>
<keyword evidence="12" id="KW-1185">Reference proteome</keyword>
<dbReference type="GO" id="GO:0008270">
    <property type="term" value="F:zinc ion binding"/>
    <property type="evidence" value="ECO:0007669"/>
    <property type="project" value="UniProtKB-UniRule"/>
</dbReference>
<dbReference type="GO" id="GO:1990077">
    <property type="term" value="C:primosome complex"/>
    <property type="evidence" value="ECO:0007669"/>
    <property type="project" value="UniProtKB-UniRule"/>
</dbReference>
<comment type="cofactor">
    <cofactor evidence="8">
        <name>Zn(2+)</name>
        <dbReference type="ChEBI" id="CHEBI:29105"/>
    </cofactor>
    <text evidence="8">Binds 2 zinc ions per subunit.</text>
</comment>
<evidence type="ECO:0000256" key="2">
    <source>
        <dbReference type="ARBA" id="ARBA00022705"/>
    </source>
</evidence>
<sequence length="682" mass="71193">MAVAPAPGPPPPHTPAEVRPVGRVVLDLPLSHLDRPFDYTVSRAQDADAVPGARVRVRFAGKQRDGFLLERREASDHDGALSPLAKVVSAEPVLTPEVARLVRGVADHYAGSFSDVMRLAVPPRHAATEKAAPGAGPSADLPDAPPQPFGAYPAGPGYLAALADGRSPRAAWQVTPSADASGDWALGLAAAARAAVEGGRGAVLVVPDQRDVEQLKQACAAALGPTGFAVLVAEAGPAARYRAFLRALRGEVKVVIGNRAAAFAPVRDLGLVALWDDGDDLLAEPRAPYPHAREVLALRAAQQGAGALFAGYARTAEVQAWVEQGWLRELAQDRVALRHTAPHVKVSADTDRALERDPAARAARLPHEVFTLMRSVLPQGPVLVQVPRAGYLVALVCQDCREPARCRHCGGPTRAGRGRTGDGPQATCTWCGRLQVGWECPICGSHRFRAPVVGSERTAEELGKAFPGTAVRQSSAGQVAATVPATSAIVVATPGAEPRAEGGYAGAVLLDTPLLLLRADLRATEEALRRWLNAVALVRSGSDGGSVIAVGESSGRALQALVRVDPAGLASRELVDRADAHFPPAAKLVTVEGRPEALAEFIELAQLPPNAELLGPVALPPERRPGEPAALAGDVGLSRLTLRAPRSEGAALVRAAKDVAAIRSARKSDGALRIRVDPVTVG</sequence>
<dbReference type="PANTHER" id="PTHR30580">
    <property type="entry name" value="PRIMOSOMAL PROTEIN N"/>
    <property type="match status" value="1"/>
</dbReference>
<evidence type="ECO:0000256" key="3">
    <source>
        <dbReference type="ARBA" id="ARBA00022723"/>
    </source>
</evidence>
<dbReference type="InterPro" id="IPR042115">
    <property type="entry name" value="PriA_3primeBD_sf"/>
</dbReference>
<evidence type="ECO:0000259" key="10">
    <source>
        <dbReference type="Pfam" id="PF17764"/>
    </source>
</evidence>
<dbReference type="InterPro" id="IPR027417">
    <property type="entry name" value="P-loop_NTPase"/>
</dbReference>
<dbReference type="HAMAP" id="MF_00983">
    <property type="entry name" value="PriA"/>
    <property type="match status" value="1"/>
</dbReference>
<keyword evidence="6 8" id="KW-0067">ATP-binding</keyword>
<evidence type="ECO:0000313" key="12">
    <source>
        <dbReference type="Proteomes" id="UP000199092"/>
    </source>
</evidence>
<dbReference type="Gene3D" id="3.40.50.300">
    <property type="entry name" value="P-loop containing nucleotide triphosphate hydrolases"/>
    <property type="match status" value="1"/>
</dbReference>